<dbReference type="AlphaFoldDB" id="A0A4P6ESR9"/>
<dbReference type="InterPro" id="IPR000914">
    <property type="entry name" value="SBP_5_dom"/>
</dbReference>
<dbReference type="OrthoDB" id="5894719at2"/>
<gene>
    <name evidence="2" type="ORF">ET464_02745</name>
</gene>
<dbReference type="GO" id="GO:1904680">
    <property type="term" value="F:peptide transmembrane transporter activity"/>
    <property type="evidence" value="ECO:0007669"/>
    <property type="project" value="TreeGrafter"/>
</dbReference>
<evidence type="ECO:0000313" key="2">
    <source>
        <dbReference type="EMBL" id="QAY65455.1"/>
    </source>
</evidence>
<dbReference type="InterPro" id="IPR039424">
    <property type="entry name" value="SBP_5"/>
</dbReference>
<dbReference type="SUPFAM" id="SSF53850">
    <property type="entry name" value="Periplasmic binding protein-like II"/>
    <property type="match status" value="1"/>
</dbReference>
<dbReference type="Gene3D" id="3.10.105.10">
    <property type="entry name" value="Dipeptide-binding Protein, Domain 3"/>
    <property type="match status" value="1"/>
</dbReference>
<protein>
    <recommendedName>
        <fullName evidence="1">Solute-binding protein family 5 domain-containing protein</fullName>
    </recommendedName>
</protein>
<reference evidence="2 3" key="1">
    <citation type="submission" date="2019-01" db="EMBL/GenBank/DDBJ databases">
        <title>Genome sequencing of strain FW100M-2.</title>
        <authorList>
            <person name="Heo J."/>
            <person name="Kim S.-J."/>
            <person name="Kim J.-S."/>
            <person name="Hong S.-B."/>
            <person name="Kwon S.-W."/>
        </authorList>
    </citation>
    <scope>NUCLEOTIDE SEQUENCE [LARGE SCALE GENOMIC DNA]</scope>
    <source>
        <strain evidence="2 3">FW100M-2</strain>
    </source>
</reference>
<dbReference type="Pfam" id="PF00496">
    <property type="entry name" value="SBP_bac_5"/>
    <property type="match status" value="1"/>
</dbReference>
<dbReference type="Gene3D" id="3.40.190.10">
    <property type="entry name" value="Periplasmic binding protein-like II"/>
    <property type="match status" value="1"/>
</dbReference>
<accession>A0A4P6ESR9</accession>
<proteinExistence type="predicted"/>
<evidence type="ECO:0000313" key="3">
    <source>
        <dbReference type="Proteomes" id="UP000293568"/>
    </source>
</evidence>
<dbReference type="EMBL" id="CP035492">
    <property type="protein sequence ID" value="QAY65455.1"/>
    <property type="molecule type" value="Genomic_DNA"/>
</dbReference>
<dbReference type="PANTHER" id="PTHR30290:SF72">
    <property type="entry name" value="HTH-TYPE TRANSCRIPTIONAL REGULATOR SGRR"/>
    <property type="match status" value="1"/>
</dbReference>
<name>A0A4P6ESR9_9BACL</name>
<sequence>MSNSNLPFTELFATAAPPGTGPYRYVMQDSGKYIMEAFDRHYAGRAMIDRIELTVVPSGQGLALHPAASLLVDTDDIPGSVPALVPDWRRQEQLTGCTLLTFNQNKQGPLADYMVRQAIRMAVNRWKMAEELGRSRVCPADGFGLEEGAGLLGEVGGLEGAERLGGVGDLAGANGPGEVRSRADEELEAVALPGEAVNLGGVARLDLASAAPLAGAARRAASAAYMDADWSLEQAVQLLAQSSYGGEALRLITYERHAPDAYWLKRELAIAGICLDVEIVPWKRLLQPSLMALADMILFELPSSEGIIRLLESLKSHFIRAHLSEAQAAAIDEAVESLLSVPDEEERQRLFRGIEQRLKEEAALLFLVRKSVRSHTHPSLQGASLNAGGWVDFKRLWFEPEAYDAE</sequence>
<organism evidence="2 3">
    <name type="scientific">Paenibacillus protaetiae</name>
    <dbReference type="NCBI Taxonomy" id="2509456"/>
    <lineage>
        <taxon>Bacteria</taxon>
        <taxon>Bacillati</taxon>
        <taxon>Bacillota</taxon>
        <taxon>Bacilli</taxon>
        <taxon>Bacillales</taxon>
        <taxon>Paenibacillaceae</taxon>
        <taxon>Paenibacillus</taxon>
    </lineage>
</organism>
<keyword evidence="3" id="KW-1185">Reference proteome</keyword>
<dbReference type="Proteomes" id="UP000293568">
    <property type="component" value="Chromosome"/>
</dbReference>
<dbReference type="PANTHER" id="PTHR30290">
    <property type="entry name" value="PERIPLASMIC BINDING COMPONENT OF ABC TRANSPORTER"/>
    <property type="match status" value="1"/>
</dbReference>
<evidence type="ECO:0000259" key="1">
    <source>
        <dbReference type="Pfam" id="PF00496"/>
    </source>
</evidence>
<dbReference type="KEGG" id="pprt:ET464_02745"/>
<dbReference type="GO" id="GO:0015833">
    <property type="term" value="P:peptide transport"/>
    <property type="evidence" value="ECO:0007669"/>
    <property type="project" value="TreeGrafter"/>
</dbReference>
<feature type="domain" description="Solute-binding protein family 5" evidence="1">
    <location>
        <begin position="14"/>
        <end position="143"/>
    </location>
</feature>